<name>A0AA38DT53_9ENTR</name>
<reference evidence="1" key="2">
    <citation type="submission" date="2020-11" db="EMBL/GenBank/DDBJ databases">
        <authorList>
            <consortium name="NCBI Pathogen Detection Project"/>
        </authorList>
    </citation>
    <scope>NUCLEOTIDE SEQUENCE</scope>
    <source>
        <strain evidence="1">RS189</strain>
    </source>
</reference>
<accession>A0AA38DT53</accession>
<proteinExistence type="predicted"/>
<organism evidence="1 2">
    <name type="scientific">Citrobacter werkmanii</name>
    <dbReference type="NCBI Taxonomy" id="67827"/>
    <lineage>
        <taxon>Bacteria</taxon>
        <taxon>Pseudomonadati</taxon>
        <taxon>Pseudomonadota</taxon>
        <taxon>Gammaproteobacteria</taxon>
        <taxon>Enterobacterales</taxon>
        <taxon>Enterobacteriaceae</taxon>
        <taxon>Citrobacter</taxon>
        <taxon>Citrobacter freundii complex</taxon>
    </lineage>
</organism>
<evidence type="ECO:0000313" key="2">
    <source>
        <dbReference type="Proteomes" id="UP000867745"/>
    </source>
</evidence>
<dbReference type="Pfam" id="PF02413">
    <property type="entry name" value="Caudo_TAP"/>
    <property type="match status" value="1"/>
</dbReference>
<evidence type="ECO:0000313" key="1">
    <source>
        <dbReference type="EMBL" id="HAT7594194.1"/>
    </source>
</evidence>
<comment type="caution">
    <text evidence="1">The sequence shown here is derived from an EMBL/GenBank/DDBJ whole genome shotgun (WGS) entry which is preliminary data.</text>
</comment>
<dbReference type="InterPro" id="IPR003458">
    <property type="entry name" value="Phage_T4_Gp38_tail_assem"/>
</dbReference>
<gene>
    <name evidence="1" type="ORF">JAW44_003987</name>
</gene>
<dbReference type="InterPro" id="IPR051220">
    <property type="entry name" value="TFA_Chaperone"/>
</dbReference>
<dbReference type="PANTHER" id="PTHR34413">
    <property type="entry name" value="PROPHAGE TAIL FIBER ASSEMBLY PROTEIN HOMOLOG TFAE-RELATED-RELATED"/>
    <property type="match status" value="1"/>
</dbReference>
<reference evidence="1" key="1">
    <citation type="journal article" date="2018" name="Genome Biol.">
        <title>SKESA: strategic k-mer extension for scrupulous assemblies.</title>
        <authorList>
            <person name="Souvorov A."/>
            <person name="Agarwala R."/>
            <person name="Lipman D.J."/>
        </authorList>
    </citation>
    <scope>NUCLEOTIDE SEQUENCE</scope>
    <source>
        <strain evidence="1">RS189</strain>
    </source>
</reference>
<dbReference type="EMBL" id="DACUGV010000006">
    <property type="protein sequence ID" value="HAT7594194.1"/>
    <property type="molecule type" value="Genomic_DNA"/>
</dbReference>
<dbReference type="AlphaFoldDB" id="A0AA38DT53"/>
<dbReference type="PANTHER" id="PTHR34413:SF1">
    <property type="entry name" value="CYTOPLASMIC PROTEIN"/>
    <property type="match status" value="1"/>
</dbReference>
<dbReference type="Proteomes" id="UP000867745">
    <property type="component" value="Unassembled WGS sequence"/>
</dbReference>
<protein>
    <submittedName>
        <fullName evidence="1">Tail fiber assembly protein</fullName>
    </submittedName>
</protein>
<sequence>MYAYSNGSFYPFSLIEAYQGTKTWPDNYIEVDEAVFTEFSRIPPAGKMRGTGYDGMPVWVDIPPLSHEELIAEAGREKQRRIDEANDFINGKQWPGKAAMGRLTEVEKMQYNLWLDYLDNIGAVDTQLAPNIIWPILSSDVFV</sequence>